<evidence type="ECO:0000313" key="3">
    <source>
        <dbReference type="EMBL" id="CAK0870244.1"/>
    </source>
</evidence>
<evidence type="ECO:0000313" key="4">
    <source>
        <dbReference type="Proteomes" id="UP001189429"/>
    </source>
</evidence>
<protein>
    <submittedName>
        <fullName evidence="3">Uncharacterized protein</fullName>
    </submittedName>
</protein>
<accession>A0ABN9VDG0</accession>
<dbReference type="PROSITE" id="PS51257">
    <property type="entry name" value="PROKAR_LIPOPROTEIN"/>
    <property type="match status" value="1"/>
</dbReference>
<comment type="caution">
    <text evidence="3">The sequence shown here is derived from an EMBL/GenBank/DDBJ whole genome shotgun (WGS) entry which is preliminary data.</text>
</comment>
<dbReference type="EMBL" id="CAUYUJ010016941">
    <property type="protein sequence ID" value="CAK0870244.1"/>
    <property type="molecule type" value="Genomic_DNA"/>
</dbReference>
<feature type="chain" id="PRO_5047279112" evidence="2">
    <location>
        <begin position="21"/>
        <end position="455"/>
    </location>
</feature>
<sequence length="455" mass="50653">MVAFVRPVLASSLALGCTSAFGLAAVARDVADLSPSRGGFSPSRDTSSGGGRQTPEELGFSSDEDIDTAGYGSSQFNEEFCLDIGAKGFPIPTLNMLKAANWDVPTYFAQLQGAGYAEDALQMTGPDSAILKSDCMKERFHGKTKHIFVGDSQMMALRNAFHRLNKCPEIWWANHSEKDIDDMMGTVRRNEASKTQVKSKTRFHSRADQAPDKLPRGCTEEGIGSFVSWDAWASQKIPVREIKMEMDLAGVSPADGDLVVVWIVGALAGFIPAAHRMSTLLQSINQLHEMKVKMVWDSPTFQDEALMAATTTYDLGRDPRSKQPIAYNYITQRKQSGQIGSNQYRTEKTLFDQGIEIPTTKRWQISNRYRGLQCDGIHTDMRARDHLFYDLPCPMGQQKYGKSNYCTWVEPFKTELRGACPEASGLDDLVLQSGLYQMCAAHEQPFCYAYTEHIR</sequence>
<keyword evidence="2" id="KW-0732">Signal</keyword>
<reference evidence="3" key="1">
    <citation type="submission" date="2023-10" db="EMBL/GenBank/DDBJ databases">
        <authorList>
            <person name="Chen Y."/>
            <person name="Shah S."/>
            <person name="Dougan E. K."/>
            <person name="Thang M."/>
            <person name="Chan C."/>
        </authorList>
    </citation>
    <scope>NUCLEOTIDE SEQUENCE [LARGE SCALE GENOMIC DNA]</scope>
</reference>
<feature type="signal peptide" evidence="2">
    <location>
        <begin position="1"/>
        <end position="20"/>
    </location>
</feature>
<dbReference type="Proteomes" id="UP001189429">
    <property type="component" value="Unassembled WGS sequence"/>
</dbReference>
<evidence type="ECO:0000256" key="1">
    <source>
        <dbReference type="SAM" id="MobiDB-lite"/>
    </source>
</evidence>
<keyword evidence="4" id="KW-1185">Reference proteome</keyword>
<gene>
    <name evidence="3" type="ORF">PCOR1329_LOCUS56398</name>
</gene>
<evidence type="ECO:0000256" key="2">
    <source>
        <dbReference type="SAM" id="SignalP"/>
    </source>
</evidence>
<name>A0ABN9VDG0_9DINO</name>
<proteinExistence type="predicted"/>
<feature type="region of interest" description="Disordered" evidence="1">
    <location>
        <begin position="34"/>
        <end position="64"/>
    </location>
</feature>
<organism evidence="3 4">
    <name type="scientific">Prorocentrum cordatum</name>
    <dbReference type="NCBI Taxonomy" id="2364126"/>
    <lineage>
        <taxon>Eukaryota</taxon>
        <taxon>Sar</taxon>
        <taxon>Alveolata</taxon>
        <taxon>Dinophyceae</taxon>
        <taxon>Prorocentrales</taxon>
        <taxon>Prorocentraceae</taxon>
        <taxon>Prorocentrum</taxon>
    </lineage>
</organism>